<evidence type="ECO:0008006" key="4">
    <source>
        <dbReference type="Google" id="ProtNLM"/>
    </source>
</evidence>
<feature type="compositionally biased region" description="Polar residues" evidence="1">
    <location>
        <begin position="92"/>
        <end position="103"/>
    </location>
</feature>
<dbReference type="InterPro" id="IPR036426">
    <property type="entry name" value="Bulb-type_lectin_dom_sf"/>
</dbReference>
<feature type="compositionally biased region" description="Basic and acidic residues" evidence="1">
    <location>
        <begin position="104"/>
        <end position="120"/>
    </location>
</feature>
<feature type="region of interest" description="Disordered" evidence="1">
    <location>
        <begin position="92"/>
        <end position="120"/>
    </location>
</feature>
<dbReference type="EMBL" id="JACMSC010000013">
    <property type="protein sequence ID" value="KAG6493880.1"/>
    <property type="molecule type" value="Genomic_DNA"/>
</dbReference>
<sequence>MFLLVTPFGNKCYQKTTGTLPEQKAPPLPLKAKEAYSYKPRDIKQKEQLKRKDSSSSSTLGIVIPPSKNISALIISLGDMPPKTATLTRISKNERINQSGSPRTDQESLHHLREDEWRRQEKGKAVAQELVEGLEGSCLNPGIAQTSLSSTLVPPHRFDAGARVAFLRPVRWAAASVSLSANAGDRVVLLNSSNLQVQKLATAEKSDMILWQSFDFPSDTLVQSQNFYLCKRSIF</sequence>
<dbReference type="AlphaFoldDB" id="A0A8J5KUN1"/>
<proteinExistence type="predicted"/>
<dbReference type="SUPFAM" id="SSF51110">
    <property type="entry name" value="alpha-D-mannose-specific plant lectins"/>
    <property type="match status" value="1"/>
</dbReference>
<comment type="caution">
    <text evidence="2">The sequence shown here is derived from an EMBL/GenBank/DDBJ whole genome shotgun (WGS) entry which is preliminary data.</text>
</comment>
<gene>
    <name evidence="2" type="ORF">ZIOFF_048883</name>
</gene>
<evidence type="ECO:0000313" key="3">
    <source>
        <dbReference type="Proteomes" id="UP000734854"/>
    </source>
</evidence>
<protein>
    <recommendedName>
        <fullName evidence="4">Bulb-type lectin domain-containing protein</fullName>
    </recommendedName>
</protein>
<keyword evidence="3" id="KW-1185">Reference proteome</keyword>
<reference evidence="2 3" key="1">
    <citation type="submission" date="2020-08" db="EMBL/GenBank/DDBJ databases">
        <title>Plant Genome Project.</title>
        <authorList>
            <person name="Zhang R.-G."/>
        </authorList>
    </citation>
    <scope>NUCLEOTIDE SEQUENCE [LARGE SCALE GENOMIC DNA]</scope>
    <source>
        <tissue evidence="2">Rhizome</tissue>
    </source>
</reference>
<organism evidence="2 3">
    <name type="scientific">Zingiber officinale</name>
    <name type="common">Ginger</name>
    <name type="synonym">Amomum zingiber</name>
    <dbReference type="NCBI Taxonomy" id="94328"/>
    <lineage>
        <taxon>Eukaryota</taxon>
        <taxon>Viridiplantae</taxon>
        <taxon>Streptophyta</taxon>
        <taxon>Embryophyta</taxon>
        <taxon>Tracheophyta</taxon>
        <taxon>Spermatophyta</taxon>
        <taxon>Magnoliopsida</taxon>
        <taxon>Liliopsida</taxon>
        <taxon>Zingiberales</taxon>
        <taxon>Zingiberaceae</taxon>
        <taxon>Zingiber</taxon>
    </lineage>
</organism>
<evidence type="ECO:0000256" key="1">
    <source>
        <dbReference type="SAM" id="MobiDB-lite"/>
    </source>
</evidence>
<evidence type="ECO:0000313" key="2">
    <source>
        <dbReference type="EMBL" id="KAG6493880.1"/>
    </source>
</evidence>
<dbReference type="Proteomes" id="UP000734854">
    <property type="component" value="Unassembled WGS sequence"/>
</dbReference>
<accession>A0A8J5KUN1</accession>
<name>A0A8J5KUN1_ZINOF</name>